<comment type="caution">
    <text evidence="1">The sequence shown here is derived from an EMBL/GenBank/DDBJ whole genome shotgun (WGS) entry which is preliminary data.</text>
</comment>
<dbReference type="Proteomes" id="UP000297703">
    <property type="component" value="Unassembled WGS sequence"/>
</dbReference>
<accession>A0A4D9ESM9</accession>
<name>A0A4D9ESM9_9SAUR</name>
<gene>
    <name evidence="1" type="ORF">DR999_PMT04611</name>
</gene>
<organism evidence="1 2">
    <name type="scientific">Platysternon megacephalum</name>
    <name type="common">big-headed turtle</name>
    <dbReference type="NCBI Taxonomy" id="55544"/>
    <lineage>
        <taxon>Eukaryota</taxon>
        <taxon>Metazoa</taxon>
        <taxon>Chordata</taxon>
        <taxon>Craniata</taxon>
        <taxon>Vertebrata</taxon>
        <taxon>Euteleostomi</taxon>
        <taxon>Archelosauria</taxon>
        <taxon>Testudinata</taxon>
        <taxon>Testudines</taxon>
        <taxon>Cryptodira</taxon>
        <taxon>Durocryptodira</taxon>
        <taxon>Testudinoidea</taxon>
        <taxon>Platysternidae</taxon>
        <taxon>Platysternon</taxon>
    </lineage>
</organism>
<dbReference type="EMBL" id="QXTE01000025">
    <property type="protein sequence ID" value="TFK12165.1"/>
    <property type="molecule type" value="Genomic_DNA"/>
</dbReference>
<protein>
    <submittedName>
        <fullName evidence="1">CDC42 small effector protein 2</fullName>
    </submittedName>
</protein>
<evidence type="ECO:0000313" key="2">
    <source>
        <dbReference type="Proteomes" id="UP000297703"/>
    </source>
</evidence>
<reference evidence="1 2" key="2">
    <citation type="submission" date="2019-04" db="EMBL/GenBank/DDBJ databases">
        <title>The genome sequence of big-headed turtle.</title>
        <authorList>
            <person name="Gong S."/>
        </authorList>
    </citation>
    <scope>NUCLEOTIDE SEQUENCE [LARGE SCALE GENOMIC DNA]</scope>
    <source>
        <strain evidence="1">DO16091913</strain>
        <tissue evidence="1">Muscle</tissue>
    </source>
</reference>
<sequence length="126" mass="14133">MGQVCAVRYRVQQSCVLAKLYATHSVIVRVRAVRLCVYAAYSVYNVCVVACVYPRDDCEATDIWQHCILIDILQHGWCLCERHAVSRRCCANKQPDGKEGPSPQTPFVQSSPLSSLTHCCFYSSSN</sequence>
<keyword evidence="2" id="KW-1185">Reference proteome</keyword>
<evidence type="ECO:0000313" key="1">
    <source>
        <dbReference type="EMBL" id="TFK12165.1"/>
    </source>
</evidence>
<reference evidence="1 2" key="1">
    <citation type="submission" date="2019-04" db="EMBL/GenBank/DDBJ databases">
        <title>Draft genome of the big-headed turtle Platysternon megacephalum.</title>
        <authorList>
            <person name="Gong S."/>
        </authorList>
    </citation>
    <scope>NUCLEOTIDE SEQUENCE [LARGE SCALE GENOMIC DNA]</scope>
    <source>
        <strain evidence="1">DO16091913</strain>
        <tissue evidence="1">Muscle</tissue>
    </source>
</reference>
<proteinExistence type="predicted"/>
<dbReference type="AlphaFoldDB" id="A0A4D9ESM9"/>